<proteinExistence type="predicted"/>
<evidence type="ECO:0000313" key="2">
    <source>
        <dbReference type="Proteomes" id="UP000501427"/>
    </source>
</evidence>
<dbReference type="EMBL" id="CP038441">
    <property type="protein sequence ID" value="QJT22133.1"/>
    <property type="molecule type" value="Genomic_DNA"/>
</dbReference>
<evidence type="ECO:0000313" key="1">
    <source>
        <dbReference type="EMBL" id="QJT22133.1"/>
    </source>
</evidence>
<sequence>MGGKVFRLVKGETIAANLGLHWVWHTYPQKLWITLFMKLGDQPASRANTGVQALFKKYRQKNVSIKIK</sequence>
<dbReference type="AlphaFoldDB" id="A0A6M4YS92"/>
<reference evidence="1 2" key="1">
    <citation type="submission" date="2019-03" db="EMBL/GenBank/DDBJ databases">
        <title>Novel transposon Tn6433 accelerates the dissemination of tet(E) in Aeromonas from aerobic biofilm under oxytetracycline stress.</title>
        <authorList>
            <person name="Shi Y."/>
            <person name="Tian Z."/>
            <person name="Zhang Y."/>
            <person name="Zhang H."/>
            <person name="Yang M."/>
        </authorList>
    </citation>
    <scope>NUCLEOTIDE SEQUENCE [LARGE SCALE GENOMIC DNA]</scope>
    <source>
        <strain evidence="1 2">T0.1-19</strain>
    </source>
</reference>
<organism evidence="1 2">
    <name type="scientific">Aeromonas media</name>
    <dbReference type="NCBI Taxonomy" id="651"/>
    <lineage>
        <taxon>Bacteria</taxon>
        <taxon>Pseudomonadati</taxon>
        <taxon>Pseudomonadota</taxon>
        <taxon>Gammaproteobacteria</taxon>
        <taxon>Aeromonadales</taxon>
        <taxon>Aeromonadaceae</taxon>
        <taxon>Aeromonas</taxon>
    </lineage>
</organism>
<protein>
    <submittedName>
        <fullName evidence="1">Uncharacterized protein</fullName>
    </submittedName>
</protein>
<dbReference type="Proteomes" id="UP000501427">
    <property type="component" value="Chromosome"/>
</dbReference>
<accession>A0A6M4YS92</accession>
<gene>
    <name evidence="1" type="ORF">E4184_12350</name>
</gene>
<name>A0A6M4YS92_AERME</name>